<dbReference type="SMART" id="SM01341">
    <property type="entry name" value="Tower"/>
    <property type="match status" value="1"/>
</dbReference>
<dbReference type="Pfam" id="PF21318">
    <property type="entry name" value="BRCA2DBD_OB2"/>
    <property type="match status" value="1"/>
</dbReference>
<feature type="coiled-coil region" evidence="6">
    <location>
        <begin position="2218"/>
        <end position="2245"/>
    </location>
</feature>
<dbReference type="Pfam" id="PF09103">
    <property type="entry name" value="BRCA-2_OB1"/>
    <property type="match status" value="1"/>
</dbReference>
<dbReference type="InterPro" id="IPR055077">
    <property type="entry name" value="BRCA2_TR2"/>
</dbReference>
<evidence type="ECO:0000256" key="2">
    <source>
        <dbReference type="ARBA" id="ARBA00022763"/>
    </source>
</evidence>
<dbReference type="Proteomes" id="UP000472263">
    <property type="component" value="Chromosome 13"/>
</dbReference>
<evidence type="ECO:0000256" key="7">
    <source>
        <dbReference type="SAM" id="MobiDB-lite"/>
    </source>
</evidence>
<keyword evidence="10" id="KW-1185">Reference proteome</keyword>
<dbReference type="SUPFAM" id="SSF81872">
    <property type="entry name" value="BRCA2 helical domain"/>
    <property type="match status" value="1"/>
</dbReference>
<dbReference type="PANTHER" id="PTHR11289:SF0">
    <property type="entry name" value="BREAST CANCER TYPE 2 SUSCEPTIBILITY PROTEIN"/>
    <property type="match status" value="1"/>
</dbReference>
<feature type="region of interest" description="Disordered" evidence="7">
    <location>
        <begin position="166"/>
        <end position="189"/>
    </location>
</feature>
<dbReference type="Pfam" id="PF09121">
    <property type="entry name" value="Tower"/>
    <property type="match status" value="1"/>
</dbReference>
<feature type="compositionally biased region" description="Basic and acidic residues" evidence="7">
    <location>
        <begin position="1694"/>
        <end position="1708"/>
    </location>
</feature>
<feature type="region of interest" description="Disordered" evidence="7">
    <location>
        <begin position="728"/>
        <end position="747"/>
    </location>
</feature>
<dbReference type="InterPro" id="IPR012340">
    <property type="entry name" value="NA-bd_OB-fold"/>
</dbReference>
<dbReference type="InterPro" id="IPR015187">
    <property type="entry name" value="BRCA2_OB_1"/>
</dbReference>
<evidence type="ECO:0000259" key="8">
    <source>
        <dbReference type="SMART" id="SM01341"/>
    </source>
</evidence>
<gene>
    <name evidence="9" type="primary">brca2</name>
</gene>
<feature type="compositionally biased region" description="Polar residues" evidence="7">
    <location>
        <begin position="180"/>
        <end position="189"/>
    </location>
</feature>
<dbReference type="Gene3D" id="2.40.50.140">
    <property type="entry name" value="Nucleic acid-binding proteins"/>
    <property type="match status" value="3"/>
</dbReference>
<dbReference type="InterPro" id="IPR015252">
    <property type="entry name" value="BRCA2_hlx"/>
</dbReference>
<dbReference type="GO" id="GO:0006355">
    <property type="term" value="P:regulation of DNA-templated transcription"/>
    <property type="evidence" value="ECO:0007669"/>
    <property type="project" value="TreeGrafter"/>
</dbReference>
<dbReference type="GO" id="GO:0042127">
    <property type="term" value="P:regulation of cell population proliferation"/>
    <property type="evidence" value="ECO:0007669"/>
    <property type="project" value="Ensembl"/>
</dbReference>
<dbReference type="Pfam" id="PF22687">
    <property type="entry name" value="BRCA2_TR2"/>
    <property type="match status" value="1"/>
</dbReference>
<sequence length="2617" mass="287537">MAILFMNAELGPLDPNWFDALMVKTDEENVSEQDNLRTFNQDGHFKAPFEKTAVDSQLFSTPKIFRHGGVQSPETEDEQFFSAESPWTVASPCLFGTVDFAQHISESLGAQIHPDISWTSSLNTPPAVPSTLILCEHIPFILLFICTLLLDNAILIVVLKSTAVDSPGPGQDRNSHESTESSLNQSNSDWKQTLPDAIEDGEIRSTVARVLDGAENVLSIFFTNSSSALRRVKTDRIKRKQSSSTKDHSYSSTNISTTNSVGPSERTAEQRTDDLEVGRVPSSPHLKSQVKAGNSGNTQWSPLSLSEISHCAVDTTSQVDAAKQIGSSVTAEQLGSDSVCGQLVRPSLINTDSMFTKKKRRFVYTIQSAKSHLQGKDMSTEMESSPGNPLYVTRMENAPDEAQCYNRSKQSCDGIHEMQKQENVAKEYLSPSVPTKSQDLDMSQLCRAFAQDFTPVPDSSKLSNVEDTHRNGFSPSACLSALRQRNKQKSDERVPHLDRNGISDKGNMPSTYLRKSKTDSTVSDSGFQSFMADVTPMTASSSVLPSIERGADSQPWPGFKTEIHRTAPFESATQEKGMDNMNRPAAAAELSTRVIEQSQTVDLGTETNLHTEVSVLSVHASGFKTASNRGVKISKVNLERAKNLFKEINAETSIGHQPTRCSRNTEDETDISHISVESISNSNHPPSTSGKCGDLHCPLTASQKADVTELCSLLEEADSQFEFTQFRTAKQNQHSKDNASLSQTADKDLDPDFLSGIDFDDSFSSDAEKHVAKTMTPNKVTSISHCKMDCTAPSIKSKSMFGVGFKTAGGNVLKVSNKYLSKARALFADLEENPLTISDTGDSSDIVTKNTEEVQKLPHQQKNCEISVKANHQHNVDNSTDNGDFLHSKEDSKFTGNHDLNTQERIQVCFSDVPESPFLDRHVPDIRTAEHATKMSKLENNKMDTSSCQSGFQMASGKGISVSAKAIQEASAFFKDCVAIDSEDCMSKHKKHITPVTGMVTAKKNISNFKGVKVNICDESVNGGTEFENVDAQTFAERHKEDEQILSGGYKNTLSLTNSVSFNGRPSLIAKQSSSLLYSSSKDAAFSNNGELSNAKGFCTPSGKKVSVSDDAVTKAKSLLSECHTFEDRSKHKQTADLRAGCQTSPIPTLPPQNGGFQTASGKGVAVSAVALKKAQALLSEYDGVEDEKEVRPEVRPILPNNPNADPPPRNNGFCTASGKKVSVSDDAMTKAKSLLNEYEGYEGRNQHQHAADSRAGCQTSSVPALLPQNGGFQTASGKGVAISTMALKKAQALLSEYDGVEDEKEVRPIPNNPICDPPPKDNGFCTASGKKVTVSDDAMTKAKSLLNEASSLQNGGFQTASGKGVAVSAMALKKAKALLSDYDGVENEKELLPMNPNTPIHEPLPRNGGFSAASGKPVAFSAKALQKAEALFSDINSTTETPAVSDTWNTDSNHEDASKIAEKIHCTFTTARGTKVNVSEKNLLKAKNLLNEFVDAECPDSVITPRSYSAGSFDIHKSEIHKVNICKITSTSDLNTTSQKDMVVEEIVPQVVITLLSEADLAKEAFRNSTEGGYSLNAASGKSDFVSEKASKEAFRFQEGTGAPSGQDNLQVMPGEERPTIMDCGVNRTSGSETHQFIRTDGSSVLNFESLDISNCTDTQQLFFAQEAMDCTKALLEDEDLAGQSRNMISEKLPLHDNPKSSKESGETQKTSGKRSAKDSDMTGQPPLKRRLLEEFDRTVDSPRGSTLHPAKSCPDGVTTDRRVFKFKMIANFELARDMQDMRIRKKKRQTIRPLSGSLFLAKTSGVDRIRLKDAVNGQPPAQYTQKQLYGYGVHRHVTEITSDTAESFRFSFQQFFRQEVLADRGGVQLADGGWLIPRNDGTAGKEEFYRALCDSPGVDPKLISEDWVYNHYRWIVWKQASMERSFPATMAGLCLNPEQVLLQLKYRYDVEVDHSRRPALRKIMEKDDTAAKTLVLCVCGVVSRGHDPSKTSRNDIQTPQGADSKVENPVAVVWLTDGWYAIKAQLDVPLTAMLHKGRLAIGGKLIIHGAELVGSQDACPPLEAPESVMLKICANSSRPARWDTKLGFHRDPRPFLLPVSCLYSNGGTVGCVDIVILRSYPIQWMERKPDGGFVFRCDRAEEKEARRYNNSKHKAMEILFAKIQAEFEKEDKGNKPRGRRRTLSRQDIENLQDGEELHEAARLSEQQLETLHSYRRSLAEKKQAELQERYRRALDDAQESELNCPKRDVTPVWRLCIADSRDQLVCLLSIWRPSTDLQSFIKEGCRYRVYNLTTSEGKRRAGFTSVQLTATKKTQFQDLQASQEWLSAHFQPRISANFLALQNPEFHPLCGEIDLVGHVIAIIDGQGSFPVLYLVDGKLKFVKVHCCSSLAQTGLEDVVKPLALLALSNLQLRAQSSSPIPTLYAGDLTVFSTNPKEAHLQEAVTQLRNLVQEHENFFTIAEERLSHFVRSDSLSSIPSPALQPRTPGHRTDRKPDTRTSPARSFGSFTPLSRKTPPVNSSSEKDPKLLKRRRALEYLSHVPSPPPLCHLGTAAASPCVNKTFNPPRRSGTASTLKTAQTPVRKPVVLPPDDEWVNDEELAMIDTQALHGGDLSR</sequence>
<reference evidence="9" key="1">
    <citation type="submission" date="2019-06" db="EMBL/GenBank/DDBJ databases">
        <authorList>
            <consortium name="Wellcome Sanger Institute Data Sharing"/>
        </authorList>
    </citation>
    <scope>NUCLEOTIDE SEQUENCE [LARGE SCALE GENOMIC DNA]</scope>
</reference>
<feature type="compositionally biased region" description="Polar residues" evidence="7">
    <location>
        <begin position="728"/>
        <end position="744"/>
    </location>
</feature>
<feature type="region of interest" description="Disordered" evidence="7">
    <location>
        <begin position="1691"/>
        <end position="1734"/>
    </location>
</feature>
<dbReference type="GO" id="GO:0003677">
    <property type="term" value="F:DNA binding"/>
    <property type="evidence" value="ECO:0007669"/>
    <property type="project" value="UniProtKB-KW"/>
</dbReference>
<dbReference type="Pfam" id="PF00634">
    <property type="entry name" value="BRCA2"/>
    <property type="match status" value="9"/>
</dbReference>
<dbReference type="InterPro" id="IPR002093">
    <property type="entry name" value="BRCA2_repeat"/>
</dbReference>
<dbReference type="GO" id="GO:0007530">
    <property type="term" value="P:sex determination"/>
    <property type="evidence" value="ECO:0007669"/>
    <property type="project" value="Ensembl"/>
</dbReference>
<dbReference type="CDD" id="cd04493">
    <property type="entry name" value="BRCA2DBD_OB1"/>
    <property type="match status" value="1"/>
</dbReference>
<keyword evidence="3" id="KW-0238">DNA-binding</keyword>
<reference evidence="9" key="3">
    <citation type="submission" date="2025-09" db="UniProtKB">
        <authorList>
            <consortium name="Ensembl"/>
        </authorList>
    </citation>
    <scope>IDENTIFICATION</scope>
</reference>
<dbReference type="GO" id="GO:0000724">
    <property type="term" value="P:double-strand break repair via homologous recombination"/>
    <property type="evidence" value="ECO:0007669"/>
    <property type="project" value="InterPro"/>
</dbReference>
<dbReference type="Ensembl" id="ENSMMDT00005017293.1">
    <property type="protein sequence ID" value="ENSMMDP00005016864.1"/>
    <property type="gene ID" value="ENSMMDG00005008528.1"/>
</dbReference>
<feature type="region of interest" description="Disordered" evidence="7">
    <location>
        <begin position="1196"/>
        <end position="1221"/>
    </location>
</feature>
<feature type="compositionally biased region" description="Polar residues" evidence="7">
    <location>
        <begin position="2500"/>
        <end position="2523"/>
    </location>
</feature>
<dbReference type="SUPFAM" id="SSF50249">
    <property type="entry name" value="Nucleic acid-binding proteins"/>
    <property type="match status" value="3"/>
</dbReference>
<dbReference type="GO" id="GO:0072015">
    <property type="term" value="P:podocyte development"/>
    <property type="evidence" value="ECO:0007669"/>
    <property type="project" value="Ensembl"/>
</dbReference>
<dbReference type="GeneTree" id="ENSGT00390000003602"/>
<dbReference type="GO" id="GO:1905879">
    <property type="term" value="P:regulation of oogenesis"/>
    <property type="evidence" value="ECO:0007669"/>
    <property type="project" value="Ensembl"/>
</dbReference>
<dbReference type="Pfam" id="PF09169">
    <property type="entry name" value="BRCA-2_helical"/>
    <property type="match status" value="1"/>
</dbReference>
<protein>
    <submittedName>
        <fullName evidence="9">BRCA2 DNA repair associated</fullName>
    </submittedName>
</protein>
<evidence type="ECO:0000256" key="1">
    <source>
        <dbReference type="ARBA" id="ARBA00022737"/>
    </source>
</evidence>
<dbReference type="InterPro" id="IPR015188">
    <property type="entry name" value="BRCA2_OB_3"/>
</dbReference>
<evidence type="ECO:0000256" key="3">
    <source>
        <dbReference type="ARBA" id="ARBA00023125"/>
    </source>
</evidence>
<dbReference type="PIRSF" id="PIRSF002397">
    <property type="entry name" value="BRCA2"/>
    <property type="match status" value="1"/>
</dbReference>
<feature type="region of interest" description="Disordered" evidence="7">
    <location>
        <begin position="485"/>
        <end position="519"/>
    </location>
</feature>
<dbReference type="PANTHER" id="PTHR11289">
    <property type="entry name" value="BREAST CANCER TYPE 2 SUSCEPTIBILITY PROTEIN BRCA2"/>
    <property type="match status" value="1"/>
</dbReference>
<proteinExistence type="predicted"/>
<organism evidence="9 10">
    <name type="scientific">Myripristis murdjan</name>
    <name type="common">pinecone soldierfish</name>
    <dbReference type="NCBI Taxonomy" id="586833"/>
    <lineage>
        <taxon>Eukaryota</taxon>
        <taxon>Metazoa</taxon>
        <taxon>Chordata</taxon>
        <taxon>Craniata</taxon>
        <taxon>Vertebrata</taxon>
        <taxon>Euteleostomi</taxon>
        <taxon>Actinopterygii</taxon>
        <taxon>Neopterygii</taxon>
        <taxon>Teleostei</taxon>
        <taxon>Neoteleostei</taxon>
        <taxon>Acanthomorphata</taxon>
        <taxon>Holocentriformes</taxon>
        <taxon>Holocentridae</taxon>
        <taxon>Myripristis</taxon>
    </lineage>
</organism>
<feature type="compositionally biased region" description="Low complexity" evidence="7">
    <location>
        <begin position="250"/>
        <end position="260"/>
    </location>
</feature>
<dbReference type="InterPro" id="IPR036315">
    <property type="entry name" value="BRCA2_hlx_sf"/>
</dbReference>
<dbReference type="GO" id="GO:0005634">
    <property type="term" value="C:nucleus"/>
    <property type="evidence" value="ECO:0007669"/>
    <property type="project" value="TreeGrafter"/>
</dbReference>
<dbReference type="GO" id="GO:0048793">
    <property type="term" value="P:pronephros development"/>
    <property type="evidence" value="ECO:0007669"/>
    <property type="project" value="Ensembl"/>
</dbReference>
<dbReference type="GO" id="GO:0007283">
    <property type="term" value="P:spermatogenesis"/>
    <property type="evidence" value="ECO:0007669"/>
    <property type="project" value="Ensembl"/>
</dbReference>
<keyword evidence="2" id="KW-0227">DNA damage</keyword>
<evidence type="ECO:0000256" key="6">
    <source>
        <dbReference type="SAM" id="Coils"/>
    </source>
</evidence>
<feature type="domain" description="Tower" evidence="8">
    <location>
        <begin position="2127"/>
        <end position="2168"/>
    </location>
</feature>
<feature type="region of interest" description="Disordered" evidence="7">
    <location>
        <begin position="233"/>
        <end position="299"/>
    </location>
</feature>
<keyword evidence="1" id="KW-0677">Repeat</keyword>
<dbReference type="InterPro" id="IPR048262">
    <property type="entry name" value="BRCA2_OB_2_dom"/>
</dbReference>
<feature type="compositionally biased region" description="Basic and acidic residues" evidence="7">
    <location>
        <begin position="266"/>
        <end position="277"/>
    </location>
</feature>
<evidence type="ECO:0000256" key="4">
    <source>
        <dbReference type="ARBA" id="ARBA00023172"/>
    </source>
</evidence>
<dbReference type="PROSITE" id="PS50138">
    <property type="entry name" value="BRCA2_REPEAT"/>
    <property type="match status" value="11"/>
</dbReference>
<dbReference type="SUPFAM" id="SSF81878">
    <property type="entry name" value="BRCA2 tower domain"/>
    <property type="match status" value="1"/>
</dbReference>
<evidence type="ECO:0000313" key="10">
    <source>
        <dbReference type="Proteomes" id="UP000472263"/>
    </source>
</evidence>
<dbReference type="Gene3D" id="6.10.70.10">
    <property type="match status" value="1"/>
</dbReference>
<dbReference type="InterPro" id="IPR015525">
    <property type="entry name" value="BRCA2"/>
</dbReference>
<dbReference type="InParanoid" id="A0A667XXS1"/>
<dbReference type="GO" id="GO:0008585">
    <property type="term" value="P:female gonad development"/>
    <property type="evidence" value="ECO:0007669"/>
    <property type="project" value="Ensembl"/>
</dbReference>
<dbReference type="Pfam" id="PF09104">
    <property type="entry name" value="BRCA-2_OB3"/>
    <property type="match status" value="1"/>
</dbReference>
<name>A0A667XXS1_9TELE</name>
<dbReference type="CDD" id="cd04494">
    <property type="entry name" value="BRCA2DBD_OB2"/>
    <property type="match status" value="1"/>
</dbReference>
<keyword evidence="5" id="KW-0234">DNA repair</keyword>
<feature type="compositionally biased region" description="Basic and acidic residues" evidence="7">
    <location>
        <begin position="488"/>
        <end position="502"/>
    </location>
</feature>
<reference evidence="9" key="2">
    <citation type="submission" date="2025-08" db="UniProtKB">
        <authorList>
            <consortium name="Ensembl"/>
        </authorList>
    </citation>
    <scope>IDENTIFICATION</scope>
</reference>
<feature type="region of interest" description="Disordered" evidence="7">
    <location>
        <begin position="2474"/>
        <end position="2529"/>
    </location>
</feature>
<keyword evidence="6" id="KW-0175">Coiled coil</keyword>
<evidence type="ECO:0000313" key="9">
    <source>
        <dbReference type="Ensembl" id="ENSMMDP00005016864.1"/>
    </source>
</evidence>
<accession>A0A667XXS1</accession>
<dbReference type="InterPro" id="IPR015205">
    <property type="entry name" value="Tower_dom"/>
</dbReference>
<evidence type="ECO:0000256" key="5">
    <source>
        <dbReference type="ARBA" id="ARBA00023204"/>
    </source>
</evidence>
<keyword evidence="4" id="KW-0233">DNA recombination</keyword>